<dbReference type="GO" id="GO:0005739">
    <property type="term" value="C:mitochondrion"/>
    <property type="evidence" value="ECO:0007669"/>
    <property type="project" value="UniProtKB-SubCell"/>
</dbReference>
<dbReference type="Pfam" id="PF06021">
    <property type="entry name" value="Gly_acyl_tr_N"/>
    <property type="match status" value="1"/>
</dbReference>
<comment type="caution">
    <text evidence="13">The sequence shown here is derived from an EMBL/GenBank/DDBJ whole genome shotgun (WGS) entry which is preliminary data.</text>
</comment>
<evidence type="ECO:0000313" key="13">
    <source>
        <dbReference type="EMBL" id="KAJ1206525.1"/>
    </source>
</evidence>
<evidence type="ECO:0000256" key="7">
    <source>
        <dbReference type="ARBA" id="ARBA00023128"/>
    </source>
</evidence>
<dbReference type="EC" id="2.3.1.-" evidence="10"/>
<sequence length="140" mass="15765">MFGEQCVFNFSSACASHEALLNKGWGFGGNEKSLRYIQRCIRLLPSACLVDGAGNPASLGLMDQSAELRMAYTLPQYRRIGLFRHLLMALVDSWTQPDLPFYLHIAKDNKEVKGPTESAGFKFAHCGWYQWTCQPLESEI</sequence>
<dbReference type="SUPFAM" id="SSF55729">
    <property type="entry name" value="Acyl-CoA N-acyltransferases (Nat)"/>
    <property type="match status" value="1"/>
</dbReference>
<dbReference type="InterPro" id="IPR016181">
    <property type="entry name" value="Acyl_CoA_acyltransferase"/>
</dbReference>
<keyword evidence="14" id="KW-1185">Reference proteome</keyword>
<accession>A0AAV7VXS8</accession>
<evidence type="ECO:0000256" key="9">
    <source>
        <dbReference type="ARBA" id="ARBA00047955"/>
    </source>
</evidence>
<comment type="similarity">
    <text evidence="3 10">Belongs to the glycine N-acyltransferase family.</text>
</comment>
<dbReference type="InterPro" id="IPR015938">
    <property type="entry name" value="Glycine_N-acyltransferase_N"/>
</dbReference>
<feature type="domain" description="Glycine N-acyltransferase C-terminal" evidence="12">
    <location>
        <begin position="47"/>
        <end position="135"/>
    </location>
</feature>
<dbReference type="Pfam" id="PF08444">
    <property type="entry name" value="Gly_acyl_tr_C"/>
    <property type="match status" value="1"/>
</dbReference>
<dbReference type="GO" id="GO:0047962">
    <property type="term" value="F:glycine N-benzoyltransferase activity"/>
    <property type="evidence" value="ECO:0007669"/>
    <property type="project" value="UniProtKB-EC"/>
</dbReference>
<organism evidence="13 14">
    <name type="scientific">Pleurodeles waltl</name>
    <name type="common">Iberian ribbed newt</name>
    <dbReference type="NCBI Taxonomy" id="8319"/>
    <lineage>
        <taxon>Eukaryota</taxon>
        <taxon>Metazoa</taxon>
        <taxon>Chordata</taxon>
        <taxon>Craniata</taxon>
        <taxon>Vertebrata</taxon>
        <taxon>Euteleostomi</taxon>
        <taxon>Amphibia</taxon>
        <taxon>Batrachia</taxon>
        <taxon>Caudata</taxon>
        <taxon>Salamandroidea</taxon>
        <taxon>Salamandridae</taxon>
        <taxon>Pleurodelinae</taxon>
        <taxon>Pleurodeles</taxon>
    </lineage>
</organism>
<gene>
    <name evidence="13" type="ORF">NDU88_001929</name>
</gene>
<comment type="catalytic activity">
    <reaction evidence="1">
        <text>an acyl-CoA + glycine = an N-acylglycine + CoA + H(+)</text>
        <dbReference type="Rhea" id="RHEA:19869"/>
        <dbReference type="ChEBI" id="CHEBI:15378"/>
        <dbReference type="ChEBI" id="CHEBI:57287"/>
        <dbReference type="ChEBI" id="CHEBI:57305"/>
        <dbReference type="ChEBI" id="CHEBI:57670"/>
        <dbReference type="ChEBI" id="CHEBI:58342"/>
        <dbReference type="EC" id="2.3.1.13"/>
    </reaction>
</comment>
<keyword evidence="5 10" id="KW-0808">Transferase</keyword>
<dbReference type="EMBL" id="JANPWB010000002">
    <property type="protein sequence ID" value="KAJ1206525.1"/>
    <property type="molecule type" value="Genomic_DNA"/>
</dbReference>
<keyword evidence="4" id="KW-0216">Detoxification</keyword>
<evidence type="ECO:0000256" key="6">
    <source>
        <dbReference type="ARBA" id="ARBA00022990"/>
    </source>
</evidence>
<dbReference type="Proteomes" id="UP001066276">
    <property type="component" value="Chromosome 1_2"/>
</dbReference>
<keyword evidence="6" id="KW-0007">Acetylation</keyword>
<evidence type="ECO:0000256" key="2">
    <source>
        <dbReference type="ARBA" id="ARBA00004173"/>
    </source>
</evidence>
<proteinExistence type="inferred from homology"/>
<dbReference type="InterPro" id="IPR013652">
    <property type="entry name" value="Glycine_N-acyltransferase_C"/>
</dbReference>
<keyword evidence="8 10" id="KW-0012">Acyltransferase</keyword>
<name>A0AAV7VXS8_PLEWA</name>
<evidence type="ECO:0000256" key="10">
    <source>
        <dbReference type="RuleBase" id="RU368002"/>
    </source>
</evidence>
<evidence type="ECO:0000313" key="14">
    <source>
        <dbReference type="Proteomes" id="UP001066276"/>
    </source>
</evidence>
<protein>
    <recommendedName>
        <fullName evidence="10">Glycine N-acyltransferase-like protein</fullName>
        <ecNumber evidence="10">2.3.1.-</ecNumber>
    </recommendedName>
</protein>
<evidence type="ECO:0000256" key="4">
    <source>
        <dbReference type="ARBA" id="ARBA00022575"/>
    </source>
</evidence>
<keyword evidence="7" id="KW-0496">Mitochondrion</keyword>
<dbReference type="PANTHER" id="PTHR15298:SF9">
    <property type="entry name" value="GLYCINE N-ACYLTRANSFERASE"/>
    <property type="match status" value="1"/>
</dbReference>
<dbReference type="InterPro" id="IPR010313">
    <property type="entry name" value="Glycine_N-acyltransferase"/>
</dbReference>
<dbReference type="PANTHER" id="PTHR15298">
    <property type="entry name" value="L-COA N-ACYLTRANSFERASE-RELATED"/>
    <property type="match status" value="1"/>
</dbReference>
<evidence type="ECO:0000259" key="12">
    <source>
        <dbReference type="Pfam" id="PF08444"/>
    </source>
</evidence>
<comment type="subcellular location">
    <subcellularLocation>
        <location evidence="2">Mitochondrion</location>
    </subcellularLocation>
</comment>
<dbReference type="Gene3D" id="3.40.630.30">
    <property type="match status" value="1"/>
</dbReference>
<dbReference type="AlphaFoldDB" id="A0AAV7VXS8"/>
<evidence type="ECO:0000256" key="5">
    <source>
        <dbReference type="ARBA" id="ARBA00022679"/>
    </source>
</evidence>
<comment type="catalytic activity">
    <reaction evidence="9">
        <text>benzoyl-CoA + glycine = N-benzoylglycine + CoA + H(+)</text>
        <dbReference type="Rhea" id="RHEA:18493"/>
        <dbReference type="ChEBI" id="CHEBI:15378"/>
        <dbReference type="ChEBI" id="CHEBI:57287"/>
        <dbReference type="ChEBI" id="CHEBI:57305"/>
        <dbReference type="ChEBI" id="CHEBI:57369"/>
        <dbReference type="ChEBI" id="CHEBI:606565"/>
        <dbReference type="EC" id="2.3.1.71"/>
    </reaction>
</comment>
<dbReference type="GO" id="GO:0009636">
    <property type="term" value="P:response to toxic substance"/>
    <property type="evidence" value="ECO:0007669"/>
    <property type="project" value="UniProtKB-KW"/>
</dbReference>
<feature type="domain" description="Glycine N-acyltransferase N-terminal" evidence="11">
    <location>
        <begin position="7"/>
        <end position="45"/>
    </location>
</feature>
<dbReference type="GO" id="GO:0047961">
    <property type="term" value="F:glycine N-acyltransferase activity"/>
    <property type="evidence" value="ECO:0007669"/>
    <property type="project" value="UniProtKB-EC"/>
</dbReference>
<evidence type="ECO:0000256" key="1">
    <source>
        <dbReference type="ARBA" id="ARBA00000378"/>
    </source>
</evidence>
<evidence type="ECO:0000259" key="11">
    <source>
        <dbReference type="Pfam" id="PF06021"/>
    </source>
</evidence>
<evidence type="ECO:0000256" key="3">
    <source>
        <dbReference type="ARBA" id="ARBA00009110"/>
    </source>
</evidence>
<evidence type="ECO:0000256" key="8">
    <source>
        <dbReference type="ARBA" id="ARBA00023315"/>
    </source>
</evidence>
<reference evidence="13" key="1">
    <citation type="journal article" date="2022" name="bioRxiv">
        <title>Sequencing and chromosome-scale assembly of the giantPleurodeles waltlgenome.</title>
        <authorList>
            <person name="Brown T."/>
            <person name="Elewa A."/>
            <person name="Iarovenko S."/>
            <person name="Subramanian E."/>
            <person name="Araus A.J."/>
            <person name="Petzold A."/>
            <person name="Susuki M."/>
            <person name="Suzuki K.-i.T."/>
            <person name="Hayashi T."/>
            <person name="Toyoda A."/>
            <person name="Oliveira C."/>
            <person name="Osipova E."/>
            <person name="Leigh N.D."/>
            <person name="Simon A."/>
            <person name="Yun M.H."/>
        </authorList>
    </citation>
    <scope>NUCLEOTIDE SEQUENCE</scope>
    <source>
        <strain evidence="13">20211129_DDA</strain>
        <tissue evidence="13">Liver</tissue>
    </source>
</reference>